<protein>
    <submittedName>
        <fullName evidence="2">Uncharacterized protein</fullName>
    </submittedName>
</protein>
<accession>A0A0H2R459</accession>
<dbReference type="AlphaFoldDB" id="A0A0H2R459"/>
<sequence length="276" mass="31133">MPERRLIIELVRVSVEKTPKPPVRCILKWLEIFVKTGTTRLRFWLKLAIDEKACKILSKSRRRHFERFEQIRISPDWAKRLESMSTQSCAGRMKFGRGSGLNVQNKVQNLSSRKTHWEKSDGRGKQHLSTLPTSDSGARPPGSSASSIYIQAKNFSTSQHGYGVGDVAIRDGSLCSPKIWQMRIPGCVTLEYCSGRTHPIIPWFHEKCGLKTKEMKGTHSMHEQSGNARATNRLPGNLRIAAKPPPMVGSTCTDARVKRLQPWSFSSNDPIAHCVR</sequence>
<proteinExistence type="predicted"/>
<evidence type="ECO:0000256" key="1">
    <source>
        <dbReference type="SAM" id="MobiDB-lite"/>
    </source>
</evidence>
<dbReference type="EMBL" id="KQ086192">
    <property type="protein sequence ID" value="KLO06609.1"/>
    <property type="molecule type" value="Genomic_DNA"/>
</dbReference>
<evidence type="ECO:0000313" key="3">
    <source>
        <dbReference type="Proteomes" id="UP000053477"/>
    </source>
</evidence>
<feature type="region of interest" description="Disordered" evidence="1">
    <location>
        <begin position="222"/>
        <end position="247"/>
    </location>
</feature>
<feature type="compositionally biased region" description="Basic and acidic residues" evidence="1">
    <location>
        <begin position="115"/>
        <end position="124"/>
    </location>
</feature>
<gene>
    <name evidence="2" type="ORF">SCHPADRAFT_895283</name>
</gene>
<name>A0A0H2R459_9AGAM</name>
<organism evidence="2 3">
    <name type="scientific">Schizopora paradoxa</name>
    <dbReference type="NCBI Taxonomy" id="27342"/>
    <lineage>
        <taxon>Eukaryota</taxon>
        <taxon>Fungi</taxon>
        <taxon>Dikarya</taxon>
        <taxon>Basidiomycota</taxon>
        <taxon>Agaricomycotina</taxon>
        <taxon>Agaricomycetes</taxon>
        <taxon>Hymenochaetales</taxon>
        <taxon>Schizoporaceae</taxon>
        <taxon>Schizopora</taxon>
    </lineage>
</organism>
<keyword evidence="3" id="KW-1185">Reference proteome</keyword>
<dbReference type="Proteomes" id="UP000053477">
    <property type="component" value="Unassembled WGS sequence"/>
</dbReference>
<reference evidence="2 3" key="1">
    <citation type="submission" date="2015-04" db="EMBL/GenBank/DDBJ databases">
        <title>Complete genome sequence of Schizopora paradoxa KUC8140, a cosmopolitan wood degrader in East Asia.</title>
        <authorList>
            <consortium name="DOE Joint Genome Institute"/>
            <person name="Min B."/>
            <person name="Park H."/>
            <person name="Jang Y."/>
            <person name="Kim J.-J."/>
            <person name="Kim K.H."/>
            <person name="Pangilinan J."/>
            <person name="Lipzen A."/>
            <person name="Riley R."/>
            <person name="Grigoriev I.V."/>
            <person name="Spatafora J.W."/>
            <person name="Choi I.-G."/>
        </authorList>
    </citation>
    <scope>NUCLEOTIDE SEQUENCE [LARGE SCALE GENOMIC DNA]</scope>
    <source>
        <strain evidence="2 3">KUC8140</strain>
    </source>
</reference>
<evidence type="ECO:0000313" key="2">
    <source>
        <dbReference type="EMBL" id="KLO06609.1"/>
    </source>
</evidence>
<feature type="region of interest" description="Disordered" evidence="1">
    <location>
        <begin position="112"/>
        <end position="145"/>
    </location>
</feature>
<feature type="compositionally biased region" description="Low complexity" evidence="1">
    <location>
        <begin position="134"/>
        <end position="145"/>
    </location>
</feature>
<dbReference type="InParanoid" id="A0A0H2R459"/>